<feature type="region of interest" description="Disordered" evidence="1">
    <location>
        <begin position="104"/>
        <end position="127"/>
    </location>
</feature>
<protein>
    <submittedName>
        <fullName evidence="2">RE40670p</fullName>
    </submittedName>
</protein>
<feature type="compositionally biased region" description="Polar residues" evidence="1">
    <location>
        <begin position="415"/>
        <end position="426"/>
    </location>
</feature>
<feature type="compositionally biased region" description="Polar residues" evidence="1">
    <location>
        <begin position="69"/>
        <end position="80"/>
    </location>
</feature>
<feature type="compositionally biased region" description="Low complexity" evidence="1">
    <location>
        <begin position="165"/>
        <end position="175"/>
    </location>
</feature>
<dbReference type="EMBL" id="BT016002">
    <property type="protein sequence ID" value="AAV36887.1"/>
    <property type="molecule type" value="mRNA"/>
</dbReference>
<feature type="region of interest" description="Disordered" evidence="1">
    <location>
        <begin position="656"/>
        <end position="686"/>
    </location>
</feature>
<dbReference type="OrthoDB" id="8117310at2759"/>
<feature type="region of interest" description="Disordered" evidence="1">
    <location>
        <begin position="152"/>
        <end position="190"/>
    </location>
</feature>
<evidence type="ECO:0000313" key="2">
    <source>
        <dbReference type="EMBL" id="AAV36887.1"/>
    </source>
</evidence>
<feature type="region of interest" description="Disordered" evidence="1">
    <location>
        <begin position="69"/>
        <end position="88"/>
    </location>
</feature>
<feature type="compositionally biased region" description="Basic and acidic residues" evidence="1">
    <location>
        <begin position="441"/>
        <end position="456"/>
    </location>
</feature>
<reference evidence="2" key="1">
    <citation type="submission" date="2004-10" db="EMBL/GenBank/DDBJ databases">
        <authorList>
            <person name="Stapleton M."/>
            <person name="Carlson J."/>
            <person name="Chavez C."/>
            <person name="Frise E."/>
            <person name="George R."/>
            <person name="Pacleb J."/>
            <person name="Park S."/>
            <person name="Wan K."/>
            <person name="Yu C."/>
            <person name="Rubin G.M."/>
            <person name="Celniker S."/>
        </authorList>
    </citation>
    <scope>NUCLEOTIDE SEQUENCE</scope>
    <source>
        <strain evidence="2">Berkeley</strain>
    </source>
</reference>
<evidence type="ECO:0000256" key="1">
    <source>
        <dbReference type="SAM" id="MobiDB-lite"/>
    </source>
</evidence>
<dbReference type="AlphaFoldDB" id="Q5U190"/>
<feature type="compositionally biased region" description="Polar residues" evidence="1">
    <location>
        <begin position="117"/>
        <end position="126"/>
    </location>
</feature>
<sequence>MSWNKRNTSHISIYNYPEHLNPFYEDDNHKRLRFFGFSKKKNENGRHSLSIGNLQELWKSYSFRKKKSSTLGINKTSESPPTLRRDLNDNSYLNSRVFRGDRHTSLQDIDRRRESDSLSSNGTFFNRNDRYRSTTQFSGYPSANNQSIRLSQSSLASSNPFESQPESCPSSPMSSRRYRKKRRAPPPPKLVVQDYLATRDIESLASEIDAFVNNRKESLIKQEVVDDVPKSNEPTILITAPICDSEPNPSTSKAPQTISVKQSNGYSTVIDKEKVTISESDNTTNTCTSPKPECNGTIHVKQIHRPETPSTPIQIRKVRSTSNTAGQPNPCTSSTPECNASIHIKQSSEHITVCSEQKPNNDVNQVNKKPNGTIPVAITEEHLVVKETSKPAELPIYAEVVKQSVVLVDSEEGSGASTLEKQQSIANEPGQLPVESATLRTHPEPDDNTYVEERKTNSFGTVKQISQIFEENITSSSASSQVPKKEVLNANGAISKKTENHVVSNVIQPNPSETSDVLQIREEFELENNVRLRYEERPTNDRYRSSLSAERESDSTPTPRMRKKKSIKEVLESISRNQKILNESAAKGTKVYLTPSYAENKYNYPNELNNVNNRSSKEVTSANISVSTSDTNELPGQSNLFISKISKFKCQFRESSPTSSNLDWNPLPKPSRAHNSASSNFNNGSC</sequence>
<feature type="compositionally biased region" description="Basic and acidic residues" evidence="1">
    <location>
        <begin position="540"/>
        <end position="554"/>
    </location>
</feature>
<feature type="region of interest" description="Disordered" evidence="1">
    <location>
        <begin position="540"/>
        <end position="566"/>
    </location>
</feature>
<name>Q5U190_DROME</name>
<feature type="region of interest" description="Disordered" evidence="1">
    <location>
        <begin position="414"/>
        <end position="457"/>
    </location>
</feature>
<dbReference type="ExpressionAtlas" id="Q5U190">
    <property type="expression patterns" value="baseline and differential"/>
</dbReference>
<feature type="compositionally biased region" description="Polar residues" evidence="1">
    <location>
        <begin position="673"/>
        <end position="686"/>
    </location>
</feature>
<organism evidence="2">
    <name type="scientific">Drosophila melanogaster</name>
    <name type="common">Fruit fly</name>
    <dbReference type="NCBI Taxonomy" id="7227"/>
    <lineage>
        <taxon>Eukaryota</taxon>
        <taxon>Metazoa</taxon>
        <taxon>Ecdysozoa</taxon>
        <taxon>Arthropoda</taxon>
        <taxon>Hexapoda</taxon>
        <taxon>Insecta</taxon>
        <taxon>Pterygota</taxon>
        <taxon>Neoptera</taxon>
        <taxon>Endopterygota</taxon>
        <taxon>Diptera</taxon>
        <taxon>Brachycera</taxon>
        <taxon>Muscomorpha</taxon>
        <taxon>Ephydroidea</taxon>
        <taxon>Drosophilidae</taxon>
        <taxon>Drosophila</taxon>
        <taxon>Sophophora</taxon>
    </lineage>
</organism>
<accession>Q5U190</accession>
<proteinExistence type="evidence at transcript level"/>
<dbReference type="VEuPathDB" id="VectorBase:FBgn0032218"/>
<feature type="compositionally biased region" description="Basic and acidic residues" evidence="1">
    <location>
        <begin position="104"/>
        <end position="116"/>
    </location>
</feature>